<dbReference type="InterPro" id="IPR036249">
    <property type="entry name" value="Thioredoxin-like_sf"/>
</dbReference>
<feature type="chain" id="PRO_5012138241" evidence="5">
    <location>
        <begin position="22"/>
        <end position="382"/>
    </location>
</feature>
<dbReference type="AlphaFoldDB" id="A0A1M5J3I7"/>
<evidence type="ECO:0000313" key="7">
    <source>
        <dbReference type="EMBL" id="SHG34869.1"/>
    </source>
</evidence>
<accession>A0A1M5J3I7</accession>
<dbReference type="GO" id="GO:0030313">
    <property type="term" value="C:cell envelope"/>
    <property type="evidence" value="ECO:0007669"/>
    <property type="project" value="UniProtKB-SubCell"/>
</dbReference>
<keyword evidence="2" id="KW-0201">Cytochrome c-type biogenesis</keyword>
<dbReference type="Gene3D" id="3.40.30.10">
    <property type="entry name" value="Glutaredoxin"/>
    <property type="match status" value="1"/>
</dbReference>
<reference evidence="8" key="1">
    <citation type="submission" date="2016-11" db="EMBL/GenBank/DDBJ databases">
        <authorList>
            <person name="Varghese N."/>
            <person name="Submissions S."/>
        </authorList>
    </citation>
    <scope>NUCLEOTIDE SEQUENCE [LARGE SCALE GENOMIC DNA]</scope>
    <source>
        <strain evidence="8">DSM 16990</strain>
    </source>
</reference>
<keyword evidence="8" id="KW-1185">Reference proteome</keyword>
<feature type="domain" description="Thioredoxin" evidence="6">
    <location>
        <begin position="246"/>
        <end position="382"/>
    </location>
</feature>
<dbReference type="PANTHER" id="PTHR42852">
    <property type="entry name" value="THIOL:DISULFIDE INTERCHANGE PROTEIN DSBE"/>
    <property type="match status" value="1"/>
</dbReference>
<keyword evidence="5" id="KW-0732">Signal</keyword>
<keyword evidence="3" id="KW-1015">Disulfide bond</keyword>
<dbReference type="EMBL" id="FQUQ01000005">
    <property type="protein sequence ID" value="SHG34869.1"/>
    <property type="molecule type" value="Genomic_DNA"/>
</dbReference>
<evidence type="ECO:0000256" key="4">
    <source>
        <dbReference type="ARBA" id="ARBA00023284"/>
    </source>
</evidence>
<evidence type="ECO:0000313" key="8">
    <source>
        <dbReference type="Proteomes" id="UP000184287"/>
    </source>
</evidence>
<dbReference type="RefSeq" id="WP_084529260.1">
    <property type="nucleotide sequence ID" value="NZ_FQUQ01000005.1"/>
</dbReference>
<dbReference type="InterPro" id="IPR025380">
    <property type="entry name" value="DUF4369"/>
</dbReference>
<evidence type="ECO:0000256" key="3">
    <source>
        <dbReference type="ARBA" id="ARBA00023157"/>
    </source>
</evidence>
<dbReference type="OrthoDB" id="640449at2"/>
<keyword evidence="4" id="KW-0676">Redox-active center</keyword>
<dbReference type="GO" id="GO:0016209">
    <property type="term" value="F:antioxidant activity"/>
    <property type="evidence" value="ECO:0007669"/>
    <property type="project" value="InterPro"/>
</dbReference>
<dbReference type="Pfam" id="PF14289">
    <property type="entry name" value="DUF4369"/>
    <property type="match status" value="1"/>
</dbReference>
<dbReference type="GO" id="GO:0016491">
    <property type="term" value="F:oxidoreductase activity"/>
    <property type="evidence" value="ECO:0007669"/>
    <property type="project" value="InterPro"/>
</dbReference>
<dbReference type="STRING" id="288992.SAMN04488522_105173"/>
<dbReference type="SUPFAM" id="SSF52833">
    <property type="entry name" value="Thioredoxin-like"/>
    <property type="match status" value="1"/>
</dbReference>
<dbReference type="InterPro" id="IPR000866">
    <property type="entry name" value="AhpC/TSA"/>
</dbReference>
<dbReference type="InterPro" id="IPR050553">
    <property type="entry name" value="Thioredoxin_ResA/DsbE_sf"/>
</dbReference>
<dbReference type="PANTHER" id="PTHR42852:SF6">
    <property type="entry name" value="THIOL:DISULFIDE INTERCHANGE PROTEIN DSBE"/>
    <property type="match status" value="1"/>
</dbReference>
<sequence>MNIKNTILLLMVVFAFNKVMAQNKNELIVFQGTANSKYNGEYVHIYNNMLGKMHDSVQVVNGTFTFKKSFIEPGMYSFYSGFELRTKGGYAPFSVLVDRPSTLQLKADMESFSGTSVKGSDAQEIYESFSEKINEERNKMMDELVSKYGKELVNSRNPDTSSQQYKDLERDYKLKKANYDQHVAEQLDGLIHKKPGSFAAIVLLSRNSRILSLAKLEELYQVLSPLYKKGYFKEGIVDHISGQKRSAIGSIVSDFTLEDPQGKALRFSSLKGKYVLIDFWGSWCGPCHVAFKELRQIYSKYRGDRFEILGIATESDRNAWVKDIEKEKLPWMQMLDVKGEGNVSLKKFAVDKYPTTVLIDPEGKIIGRDLSVEELHKKLSQL</sequence>
<dbReference type="InterPro" id="IPR013766">
    <property type="entry name" value="Thioredoxin_domain"/>
</dbReference>
<gene>
    <name evidence="7" type="ORF">SAMN04488522_105173</name>
</gene>
<name>A0A1M5J3I7_9SPHI</name>
<evidence type="ECO:0000256" key="2">
    <source>
        <dbReference type="ARBA" id="ARBA00022748"/>
    </source>
</evidence>
<evidence type="ECO:0000256" key="1">
    <source>
        <dbReference type="ARBA" id="ARBA00004196"/>
    </source>
</evidence>
<dbReference type="CDD" id="cd02966">
    <property type="entry name" value="TlpA_like_family"/>
    <property type="match status" value="1"/>
</dbReference>
<dbReference type="Proteomes" id="UP000184287">
    <property type="component" value="Unassembled WGS sequence"/>
</dbReference>
<dbReference type="GO" id="GO:0017004">
    <property type="term" value="P:cytochrome complex assembly"/>
    <property type="evidence" value="ECO:0007669"/>
    <property type="project" value="UniProtKB-KW"/>
</dbReference>
<comment type="subcellular location">
    <subcellularLocation>
        <location evidence="1">Cell envelope</location>
    </subcellularLocation>
</comment>
<dbReference type="Pfam" id="PF00578">
    <property type="entry name" value="AhpC-TSA"/>
    <property type="match status" value="1"/>
</dbReference>
<organism evidence="7 8">
    <name type="scientific">Pedobacter caeni</name>
    <dbReference type="NCBI Taxonomy" id="288992"/>
    <lineage>
        <taxon>Bacteria</taxon>
        <taxon>Pseudomonadati</taxon>
        <taxon>Bacteroidota</taxon>
        <taxon>Sphingobacteriia</taxon>
        <taxon>Sphingobacteriales</taxon>
        <taxon>Sphingobacteriaceae</taxon>
        <taxon>Pedobacter</taxon>
    </lineage>
</organism>
<keyword evidence="7" id="KW-0413">Isomerase</keyword>
<dbReference type="GO" id="GO:0016853">
    <property type="term" value="F:isomerase activity"/>
    <property type="evidence" value="ECO:0007669"/>
    <property type="project" value="UniProtKB-KW"/>
</dbReference>
<proteinExistence type="predicted"/>
<feature type="signal peptide" evidence="5">
    <location>
        <begin position="1"/>
        <end position="21"/>
    </location>
</feature>
<dbReference type="PROSITE" id="PS51352">
    <property type="entry name" value="THIOREDOXIN_2"/>
    <property type="match status" value="1"/>
</dbReference>
<evidence type="ECO:0000256" key="5">
    <source>
        <dbReference type="SAM" id="SignalP"/>
    </source>
</evidence>
<evidence type="ECO:0000259" key="6">
    <source>
        <dbReference type="PROSITE" id="PS51352"/>
    </source>
</evidence>
<protein>
    <submittedName>
        <fullName evidence="7">Thiol-disulfide isomerase or thioredoxin</fullName>
    </submittedName>
</protein>